<reference evidence="3 4" key="1">
    <citation type="submission" date="2016-10" db="EMBL/GenBank/DDBJ databases">
        <authorList>
            <person name="Varghese N."/>
            <person name="Submissions S."/>
        </authorList>
    </citation>
    <scope>NUCLEOTIDE SEQUENCE [LARGE SCALE GENOMIC DNA]</scope>
    <source>
        <strain evidence="3 4">S7-754</strain>
    </source>
</reference>
<evidence type="ECO:0000259" key="2">
    <source>
        <dbReference type="Pfam" id="PF19197"/>
    </source>
</evidence>
<proteinExistence type="predicted"/>
<evidence type="ECO:0000313" key="4">
    <source>
        <dbReference type="Proteomes" id="UP000323502"/>
    </source>
</evidence>
<sequence length="185" mass="20712">MRNICRIKAAERTSVVRVQSAMTDTAERTDPDLWETVKAEITAGAKGGRKGEWSARKAQMAVAAYKKRGGTYKGKPDADNSLHQWTKEDWGTKSGKKSGDTGERYLPKSARDSLSEEEYRRTTARKKADRAKGKQFSAQPEDIATKTAPFRDHRSKAELYQEARRRNVPGRSRMTKAQLAAALHA</sequence>
<dbReference type="InterPro" id="IPR043803">
    <property type="entry name" value="DUF5872"/>
</dbReference>
<evidence type="ECO:0000256" key="1">
    <source>
        <dbReference type="SAM" id="MobiDB-lite"/>
    </source>
</evidence>
<feature type="compositionally biased region" description="Basic and acidic residues" evidence="1">
    <location>
        <begin position="74"/>
        <end position="121"/>
    </location>
</feature>
<feature type="domain" description="DUF5872" evidence="2">
    <location>
        <begin position="29"/>
        <end position="92"/>
    </location>
</feature>
<accession>A0A1G7PDH9</accession>
<dbReference type="Proteomes" id="UP000323502">
    <property type="component" value="Unassembled WGS sequence"/>
</dbReference>
<feature type="compositionally biased region" description="Basic and acidic residues" evidence="1">
    <location>
        <begin position="149"/>
        <end position="165"/>
    </location>
</feature>
<dbReference type="Pfam" id="PF19197">
    <property type="entry name" value="DUF5872"/>
    <property type="match status" value="1"/>
</dbReference>
<dbReference type="EMBL" id="FNBI01000006">
    <property type="protein sequence ID" value="SDF84372.1"/>
    <property type="molecule type" value="Genomic_DNA"/>
</dbReference>
<gene>
    <name evidence="3" type="ORF">SAMN05216557_106160</name>
</gene>
<protein>
    <recommendedName>
        <fullName evidence="2">DUF5872 domain-containing protein</fullName>
    </recommendedName>
</protein>
<evidence type="ECO:0000313" key="3">
    <source>
        <dbReference type="EMBL" id="SDF84372.1"/>
    </source>
</evidence>
<dbReference type="AlphaFoldDB" id="A0A1G7PDH9"/>
<feature type="region of interest" description="Disordered" evidence="1">
    <location>
        <begin position="67"/>
        <end position="185"/>
    </location>
</feature>
<name>A0A1G7PDH9_9SPHN</name>
<dbReference type="RefSeq" id="WP_211368608.1">
    <property type="nucleotide sequence ID" value="NZ_JACIEY010000008.1"/>
</dbReference>
<organism evidence="3 4">
    <name type="scientific">Sphingomonas carotinifaciens</name>
    <dbReference type="NCBI Taxonomy" id="1166323"/>
    <lineage>
        <taxon>Bacteria</taxon>
        <taxon>Pseudomonadati</taxon>
        <taxon>Pseudomonadota</taxon>
        <taxon>Alphaproteobacteria</taxon>
        <taxon>Sphingomonadales</taxon>
        <taxon>Sphingomonadaceae</taxon>
        <taxon>Sphingomonas</taxon>
    </lineage>
</organism>
<keyword evidence="4" id="KW-1185">Reference proteome</keyword>